<evidence type="ECO:0000313" key="1">
    <source>
        <dbReference type="EMBL" id="CEG44729.1"/>
    </source>
</evidence>
<reference evidence="2" key="1">
    <citation type="submission" date="2014-09" db="EMBL/GenBank/DDBJ databases">
        <authorList>
            <person name="Sharma Rahul"/>
            <person name="Thines Marco"/>
        </authorList>
    </citation>
    <scope>NUCLEOTIDE SEQUENCE [LARGE SCALE GENOMIC DNA]</scope>
</reference>
<organism evidence="1 2">
    <name type="scientific">Plasmopara halstedii</name>
    <name type="common">Downy mildew of sunflower</name>
    <dbReference type="NCBI Taxonomy" id="4781"/>
    <lineage>
        <taxon>Eukaryota</taxon>
        <taxon>Sar</taxon>
        <taxon>Stramenopiles</taxon>
        <taxon>Oomycota</taxon>
        <taxon>Peronosporomycetes</taxon>
        <taxon>Peronosporales</taxon>
        <taxon>Peronosporaceae</taxon>
        <taxon>Plasmopara</taxon>
    </lineage>
</organism>
<keyword evidence="2" id="KW-1185">Reference proteome</keyword>
<dbReference type="GeneID" id="59053106"/>
<accession>A0A0P1ATT2</accession>
<evidence type="ECO:0000313" key="2">
    <source>
        <dbReference type="Proteomes" id="UP000054928"/>
    </source>
</evidence>
<proteinExistence type="predicted"/>
<name>A0A0P1ATT2_PLAHL</name>
<dbReference type="RefSeq" id="XP_036263309.1">
    <property type="nucleotide sequence ID" value="XM_036407622.1"/>
</dbReference>
<dbReference type="Proteomes" id="UP000054928">
    <property type="component" value="Unassembled WGS sequence"/>
</dbReference>
<protein>
    <submittedName>
        <fullName evidence="1">Uncharacterized protein</fullName>
    </submittedName>
</protein>
<dbReference type="AlphaFoldDB" id="A0A0P1ATT2"/>
<dbReference type="EMBL" id="CCYD01001336">
    <property type="protein sequence ID" value="CEG44729.1"/>
    <property type="molecule type" value="Genomic_DNA"/>
</dbReference>
<sequence length="92" mass="10678">MVSEGRCKSFPSKVCNEADAFNVDVASSTNKDFKAHANFMLKTCMSLVGDLIEYFWVVTVSLASFREYYIRRKVHLYLLIGDKMHYLKEQQN</sequence>